<protein>
    <submittedName>
        <fullName evidence="2">Uncharacterized protein</fullName>
    </submittedName>
</protein>
<dbReference type="EMBL" id="MPUH01001001">
    <property type="protein sequence ID" value="OMJ71323.1"/>
    <property type="molecule type" value="Genomic_DNA"/>
</dbReference>
<reference evidence="2 3" key="1">
    <citation type="submission" date="2016-11" db="EMBL/GenBank/DDBJ databases">
        <title>The macronuclear genome of Stentor coeruleus: a giant cell with tiny introns.</title>
        <authorList>
            <person name="Slabodnick M."/>
            <person name="Ruby J.G."/>
            <person name="Reiff S.B."/>
            <person name="Swart E.C."/>
            <person name="Gosai S."/>
            <person name="Prabakaran S."/>
            <person name="Witkowska E."/>
            <person name="Larue G.E."/>
            <person name="Fisher S."/>
            <person name="Freeman R.M."/>
            <person name="Gunawardena J."/>
            <person name="Chu W."/>
            <person name="Stover N.A."/>
            <person name="Gregory B.D."/>
            <person name="Nowacki M."/>
            <person name="Derisi J."/>
            <person name="Roy S.W."/>
            <person name="Marshall W.F."/>
            <person name="Sood P."/>
        </authorList>
    </citation>
    <scope>NUCLEOTIDE SEQUENCE [LARGE SCALE GENOMIC DNA]</scope>
    <source>
        <strain evidence="2">WM001</strain>
    </source>
</reference>
<keyword evidence="3" id="KW-1185">Reference proteome</keyword>
<evidence type="ECO:0000313" key="2">
    <source>
        <dbReference type="EMBL" id="OMJ71323.1"/>
    </source>
</evidence>
<dbReference type="Proteomes" id="UP000187209">
    <property type="component" value="Unassembled WGS sequence"/>
</dbReference>
<proteinExistence type="predicted"/>
<feature type="coiled-coil region" evidence="1">
    <location>
        <begin position="255"/>
        <end position="303"/>
    </location>
</feature>
<comment type="caution">
    <text evidence="2">The sequence shown here is derived from an EMBL/GenBank/DDBJ whole genome shotgun (WGS) entry which is preliminary data.</text>
</comment>
<keyword evidence="1" id="KW-0175">Coiled coil</keyword>
<organism evidence="2 3">
    <name type="scientific">Stentor coeruleus</name>
    <dbReference type="NCBI Taxonomy" id="5963"/>
    <lineage>
        <taxon>Eukaryota</taxon>
        <taxon>Sar</taxon>
        <taxon>Alveolata</taxon>
        <taxon>Ciliophora</taxon>
        <taxon>Postciliodesmatophora</taxon>
        <taxon>Heterotrichea</taxon>
        <taxon>Heterotrichida</taxon>
        <taxon>Stentoridae</taxon>
        <taxon>Stentor</taxon>
    </lineage>
</organism>
<evidence type="ECO:0000256" key="1">
    <source>
        <dbReference type="SAM" id="Coils"/>
    </source>
</evidence>
<sequence>MKEYTEKTFQLKEEIESLIGRYKKSKSKDSLTEKVQQEIQSSICGILLLFTKENISAKIKKETKAILTSLTIELEKIIEKEKDPLSKRIIEKLLQLQKLQSENLQAYKLHYEEKVSKLRHKIKIRGSCKNPLQNKQLSEIYSYISLISEQNSSNLSIVHANLFELQSSITNLFKFTRESLFSFSGSMPSDTLNNYFSFKQEVERSFSQISKFIDQFIKTLTEFSRQYINFDKFSEIPVNSSSLHEICEEDIRPGNQLLIRENDILKEQIDNYEEKIAIMENHCEELQNEVASQRKTVRKLVAIMEKMKQCDDSVARYDKKGEENEQYFDISTAFQHHLTALRDQVEKKEGKIRELEEKGNSINDFKPNKKNEEVILSAKKEVEDIKLEFRNLKLSVNESLNGYICDIQNFLTEIPKKVLKLNAKPDEETKIHIQELIENNESLQKQTLDLKESFKAEVKMLNIESQNLKTKNQELNNRLLKITESLESYEKTFKCLLNVLPIEQNTQNSLVALKNYVLLIHKVVSTLSVEFEEVDPKNFIEKLSEIKYDRDEFYMQAQKVSGILTELQDYTGLKEGQLLGFMQSSKEDTKNTCQLLMSQFNNLLENLSSSALNSLSKLSKKLASLEEKLKNDSPQTNLVNLE</sequence>
<name>A0A1R2B3F0_9CILI</name>
<evidence type="ECO:0000313" key="3">
    <source>
        <dbReference type="Proteomes" id="UP000187209"/>
    </source>
</evidence>
<dbReference type="AlphaFoldDB" id="A0A1R2B3F0"/>
<feature type="coiled-coil region" evidence="1">
    <location>
        <begin position="426"/>
        <end position="492"/>
    </location>
</feature>
<gene>
    <name evidence="2" type="ORF">SteCoe_30501</name>
</gene>
<accession>A0A1R2B3F0</accession>